<dbReference type="Gene3D" id="3.90.1200.10">
    <property type="match status" value="1"/>
</dbReference>
<accession>A0AAN6Q8Z4</accession>
<proteinExistence type="predicted"/>
<sequence length="306" mass="35518">MAHHKRVETVLSQLPDISLHEFDFLDSSFFRSLDHGTHSGKLPSPQAVLEASGARRGVWRFQELGVLVKYGHYSHLHLEEALALRFVNKMLLADEVPAPEVFGWKTAGERNFIYMELMPGERLRDAWETFSQADKESVSHQLEKIVKNLRSVEQDTADQFIGSLNRGPVQDVYLSPDFHKGPFASAREFHDYVQFVALYWMPLEERPPEPYRAMLPDTARICLTHADLHLSNILVVRSANESRVTVSANVDWEQAGWYPEYWEYCKAMIVGSYGDEWRDDGWVNMPLKPYEKAYEAFEEYWTWKCP</sequence>
<gene>
    <name evidence="2" type="ORF">N658DRAFT_483201</name>
</gene>
<dbReference type="InterPro" id="IPR011009">
    <property type="entry name" value="Kinase-like_dom_sf"/>
</dbReference>
<dbReference type="PANTHER" id="PTHR21310">
    <property type="entry name" value="AMINOGLYCOSIDE PHOSPHOTRANSFERASE-RELATED-RELATED"/>
    <property type="match status" value="1"/>
</dbReference>
<dbReference type="InterPro" id="IPR002575">
    <property type="entry name" value="Aminoglycoside_PTrfase"/>
</dbReference>
<protein>
    <recommendedName>
        <fullName evidence="1">Aminoglycoside phosphotransferase domain-containing protein</fullName>
    </recommendedName>
</protein>
<name>A0AAN6Q8Z4_9PEZI</name>
<comment type="caution">
    <text evidence="2">The sequence shown here is derived from an EMBL/GenBank/DDBJ whole genome shotgun (WGS) entry which is preliminary data.</text>
</comment>
<evidence type="ECO:0000259" key="1">
    <source>
        <dbReference type="Pfam" id="PF01636"/>
    </source>
</evidence>
<dbReference type="AlphaFoldDB" id="A0AAN6Q8Z4"/>
<reference evidence="2" key="2">
    <citation type="submission" date="2023-05" db="EMBL/GenBank/DDBJ databases">
        <authorList>
            <consortium name="Lawrence Berkeley National Laboratory"/>
            <person name="Steindorff A."/>
            <person name="Hensen N."/>
            <person name="Bonometti L."/>
            <person name="Westerberg I."/>
            <person name="Brannstrom I.O."/>
            <person name="Guillou S."/>
            <person name="Cros-Aarteil S."/>
            <person name="Calhoun S."/>
            <person name="Haridas S."/>
            <person name="Kuo A."/>
            <person name="Mondo S."/>
            <person name="Pangilinan J."/>
            <person name="Riley R."/>
            <person name="Labutti K."/>
            <person name="Andreopoulos B."/>
            <person name="Lipzen A."/>
            <person name="Chen C."/>
            <person name="Yanf M."/>
            <person name="Daum C."/>
            <person name="Ng V."/>
            <person name="Clum A."/>
            <person name="Ohm R."/>
            <person name="Martin F."/>
            <person name="Silar P."/>
            <person name="Natvig D."/>
            <person name="Lalanne C."/>
            <person name="Gautier V."/>
            <person name="Ament-Velasquez S.L."/>
            <person name="Kruys A."/>
            <person name="Hutchinson M.I."/>
            <person name="Powell A.J."/>
            <person name="Barry K."/>
            <person name="Miller A.N."/>
            <person name="Grigoriev I.V."/>
            <person name="Debuchy R."/>
            <person name="Gladieux P."/>
            <person name="Thoren M.H."/>
            <person name="Johannesson H."/>
        </authorList>
    </citation>
    <scope>NUCLEOTIDE SEQUENCE</scope>
    <source>
        <strain evidence="2">CBS 757.83</strain>
    </source>
</reference>
<evidence type="ECO:0000313" key="3">
    <source>
        <dbReference type="Proteomes" id="UP001305647"/>
    </source>
</evidence>
<reference evidence="2" key="1">
    <citation type="journal article" date="2023" name="Mol. Phylogenet. Evol.">
        <title>Genome-scale phylogeny and comparative genomics of the fungal order Sordariales.</title>
        <authorList>
            <person name="Hensen N."/>
            <person name="Bonometti L."/>
            <person name="Westerberg I."/>
            <person name="Brannstrom I.O."/>
            <person name="Guillou S."/>
            <person name="Cros-Aarteil S."/>
            <person name="Calhoun S."/>
            <person name="Haridas S."/>
            <person name="Kuo A."/>
            <person name="Mondo S."/>
            <person name="Pangilinan J."/>
            <person name="Riley R."/>
            <person name="LaButti K."/>
            <person name="Andreopoulos B."/>
            <person name="Lipzen A."/>
            <person name="Chen C."/>
            <person name="Yan M."/>
            <person name="Daum C."/>
            <person name="Ng V."/>
            <person name="Clum A."/>
            <person name="Steindorff A."/>
            <person name="Ohm R.A."/>
            <person name="Martin F."/>
            <person name="Silar P."/>
            <person name="Natvig D.O."/>
            <person name="Lalanne C."/>
            <person name="Gautier V."/>
            <person name="Ament-Velasquez S.L."/>
            <person name="Kruys A."/>
            <person name="Hutchinson M.I."/>
            <person name="Powell A.J."/>
            <person name="Barry K."/>
            <person name="Miller A.N."/>
            <person name="Grigoriev I.V."/>
            <person name="Debuchy R."/>
            <person name="Gladieux P."/>
            <person name="Hiltunen Thoren M."/>
            <person name="Johannesson H."/>
        </authorList>
    </citation>
    <scope>NUCLEOTIDE SEQUENCE</scope>
    <source>
        <strain evidence="2">CBS 757.83</strain>
    </source>
</reference>
<dbReference type="Proteomes" id="UP001305647">
    <property type="component" value="Unassembled WGS sequence"/>
</dbReference>
<feature type="domain" description="Aminoglycoside phosphotransferase" evidence="1">
    <location>
        <begin position="85"/>
        <end position="297"/>
    </location>
</feature>
<dbReference type="EMBL" id="MU863625">
    <property type="protein sequence ID" value="KAK4105783.1"/>
    <property type="molecule type" value="Genomic_DNA"/>
</dbReference>
<keyword evidence="3" id="KW-1185">Reference proteome</keyword>
<evidence type="ECO:0000313" key="2">
    <source>
        <dbReference type="EMBL" id="KAK4105783.1"/>
    </source>
</evidence>
<dbReference type="Pfam" id="PF01636">
    <property type="entry name" value="APH"/>
    <property type="match status" value="1"/>
</dbReference>
<dbReference type="PANTHER" id="PTHR21310:SF54">
    <property type="entry name" value="AMINOGLYCOSIDE PHOSPHOTRANSFERASE DOMAIN-CONTAINING PROTEIN"/>
    <property type="match status" value="1"/>
</dbReference>
<organism evidence="2 3">
    <name type="scientific">Parathielavia hyrcaniae</name>
    <dbReference type="NCBI Taxonomy" id="113614"/>
    <lineage>
        <taxon>Eukaryota</taxon>
        <taxon>Fungi</taxon>
        <taxon>Dikarya</taxon>
        <taxon>Ascomycota</taxon>
        <taxon>Pezizomycotina</taxon>
        <taxon>Sordariomycetes</taxon>
        <taxon>Sordariomycetidae</taxon>
        <taxon>Sordariales</taxon>
        <taxon>Chaetomiaceae</taxon>
        <taxon>Parathielavia</taxon>
    </lineage>
</organism>
<dbReference type="InterPro" id="IPR051678">
    <property type="entry name" value="AGP_Transferase"/>
</dbReference>
<dbReference type="SUPFAM" id="SSF56112">
    <property type="entry name" value="Protein kinase-like (PK-like)"/>
    <property type="match status" value="1"/>
</dbReference>